<organism evidence="1 2">
    <name type="scientific">Micromonospora coerulea</name>
    <dbReference type="NCBI Taxonomy" id="47856"/>
    <lineage>
        <taxon>Bacteria</taxon>
        <taxon>Bacillati</taxon>
        <taxon>Actinomycetota</taxon>
        <taxon>Actinomycetes</taxon>
        <taxon>Micromonosporales</taxon>
        <taxon>Micromonosporaceae</taxon>
        <taxon>Micromonospora</taxon>
    </lineage>
</organism>
<comment type="caution">
    <text evidence="1">The sequence shown here is derived from an EMBL/GenBank/DDBJ whole genome shotgun (WGS) entry which is preliminary data.</text>
</comment>
<dbReference type="RefSeq" id="WP_346124664.1">
    <property type="nucleotide sequence ID" value="NZ_BAABGU010000049.1"/>
</dbReference>
<evidence type="ECO:0000313" key="1">
    <source>
        <dbReference type="EMBL" id="GAA4579479.1"/>
    </source>
</evidence>
<name>A0ABP8T165_9ACTN</name>
<gene>
    <name evidence="1" type="ORF">GCM10023176_57340</name>
</gene>
<sequence>MLVPNGLRDPGPALVLLCRFVSVQDDDDVEQITSTMHTAFESLRPAGWAGYWPNVTDWLARRDFRGRGVSWTRDQSGNLYAVQEDDSDYPFYSMRGMPTDDPAGFPYEEWRDLLVAARGTLAM</sequence>
<dbReference type="Proteomes" id="UP001500307">
    <property type="component" value="Unassembled WGS sequence"/>
</dbReference>
<proteinExistence type="predicted"/>
<accession>A0ABP8T165</accession>
<evidence type="ECO:0000313" key="2">
    <source>
        <dbReference type="Proteomes" id="UP001500307"/>
    </source>
</evidence>
<keyword evidence="2" id="KW-1185">Reference proteome</keyword>
<reference evidence="2" key="1">
    <citation type="journal article" date="2019" name="Int. J. Syst. Evol. Microbiol.">
        <title>The Global Catalogue of Microorganisms (GCM) 10K type strain sequencing project: providing services to taxonomists for standard genome sequencing and annotation.</title>
        <authorList>
            <consortium name="The Broad Institute Genomics Platform"/>
            <consortium name="The Broad Institute Genome Sequencing Center for Infectious Disease"/>
            <person name="Wu L."/>
            <person name="Ma J."/>
        </authorList>
    </citation>
    <scope>NUCLEOTIDE SEQUENCE [LARGE SCALE GENOMIC DNA]</scope>
    <source>
        <strain evidence="2">JCM 3175</strain>
    </source>
</reference>
<dbReference type="EMBL" id="BAABGU010000049">
    <property type="protein sequence ID" value="GAA4579479.1"/>
    <property type="molecule type" value="Genomic_DNA"/>
</dbReference>
<protein>
    <submittedName>
        <fullName evidence="1">Uncharacterized protein</fullName>
    </submittedName>
</protein>